<gene>
    <name evidence="1" type="ORF">AVEN_39693_1</name>
</gene>
<name>A0A4Y2LW82_ARAVE</name>
<reference evidence="1 2" key="1">
    <citation type="journal article" date="2019" name="Sci. Rep.">
        <title>Orb-weaving spider Araneus ventricosus genome elucidates the spidroin gene catalogue.</title>
        <authorList>
            <person name="Kono N."/>
            <person name="Nakamura H."/>
            <person name="Ohtoshi R."/>
            <person name="Moran D.A.P."/>
            <person name="Shinohara A."/>
            <person name="Yoshida Y."/>
            <person name="Fujiwara M."/>
            <person name="Mori M."/>
            <person name="Tomita M."/>
            <person name="Arakawa K."/>
        </authorList>
    </citation>
    <scope>NUCLEOTIDE SEQUENCE [LARGE SCALE GENOMIC DNA]</scope>
</reference>
<dbReference type="OrthoDB" id="6418978at2759"/>
<sequence length="162" mass="19324">MERCLWQIVSGTELYPKISAGEKPENFDRDLREYKSRYNIAVSLIYLNIEKDYRKVIENFEDPVLVWTTLAKYFRPDSRSFHMKIFSELVECRIMPGESTSLYAARLSRIYEIRTIDNTFSEYYISFQFLSYLPSHFDGMVQTLLRLRYEEESSLRDCSRGS</sequence>
<proteinExistence type="predicted"/>
<evidence type="ECO:0000313" key="1">
    <source>
        <dbReference type="EMBL" id="GBN18762.1"/>
    </source>
</evidence>
<evidence type="ECO:0000313" key="2">
    <source>
        <dbReference type="Proteomes" id="UP000499080"/>
    </source>
</evidence>
<keyword evidence="2" id="KW-1185">Reference proteome</keyword>
<dbReference type="AlphaFoldDB" id="A0A4Y2LW82"/>
<dbReference type="Proteomes" id="UP000499080">
    <property type="component" value="Unassembled WGS sequence"/>
</dbReference>
<accession>A0A4Y2LW82</accession>
<dbReference type="EMBL" id="BGPR01006413">
    <property type="protein sequence ID" value="GBN18762.1"/>
    <property type="molecule type" value="Genomic_DNA"/>
</dbReference>
<dbReference type="Pfam" id="PF14223">
    <property type="entry name" value="Retrotran_gag_2"/>
    <property type="match status" value="1"/>
</dbReference>
<protein>
    <submittedName>
        <fullName evidence="1">Uncharacterized protein</fullName>
    </submittedName>
</protein>
<organism evidence="1 2">
    <name type="scientific">Araneus ventricosus</name>
    <name type="common">Orbweaver spider</name>
    <name type="synonym">Epeira ventricosa</name>
    <dbReference type="NCBI Taxonomy" id="182803"/>
    <lineage>
        <taxon>Eukaryota</taxon>
        <taxon>Metazoa</taxon>
        <taxon>Ecdysozoa</taxon>
        <taxon>Arthropoda</taxon>
        <taxon>Chelicerata</taxon>
        <taxon>Arachnida</taxon>
        <taxon>Araneae</taxon>
        <taxon>Araneomorphae</taxon>
        <taxon>Entelegynae</taxon>
        <taxon>Araneoidea</taxon>
        <taxon>Araneidae</taxon>
        <taxon>Araneus</taxon>
    </lineage>
</organism>
<comment type="caution">
    <text evidence="1">The sequence shown here is derived from an EMBL/GenBank/DDBJ whole genome shotgun (WGS) entry which is preliminary data.</text>
</comment>